<name>A0A2T4AJ99_TRIHA</name>
<organism evidence="2 3">
    <name type="scientific">Trichoderma harzianum CBS 226.95</name>
    <dbReference type="NCBI Taxonomy" id="983964"/>
    <lineage>
        <taxon>Eukaryota</taxon>
        <taxon>Fungi</taxon>
        <taxon>Dikarya</taxon>
        <taxon>Ascomycota</taxon>
        <taxon>Pezizomycotina</taxon>
        <taxon>Sordariomycetes</taxon>
        <taxon>Hypocreomycetidae</taxon>
        <taxon>Hypocreales</taxon>
        <taxon>Hypocreaceae</taxon>
        <taxon>Trichoderma</taxon>
    </lineage>
</organism>
<accession>A0A2T4AJ99</accession>
<dbReference type="RefSeq" id="XP_024776675.1">
    <property type="nucleotide sequence ID" value="XM_024917121.1"/>
</dbReference>
<sequence length="317" mass="35775">MASFRGHDSYDHDKTFSPSATATAASTVDQTMDGEVDLTEPKISYSWTYWYAKFTELNEYECLPNPVETQGAHLISAPSSPNAVGSRHDPSSFYDHLFERLRGLALRQSIRENIYGEEFANEWPISRTPRALANEIRISRRKARDALLHLDSPSTSSDSEYEPAWKRRIREVREKKRHAKKQAKLLAQAQAQTEDSVQLQLQTQVQSRSIQVEPQPQARFLLEPIVEDEAEQSPIPATRALTDAVRQMTIPPSRELGDDVKNSNQLFCAFVNNLSNVCDREGGDNTVTSVVVVKDQSFEKRKTPPTPVTPSFKNAKV</sequence>
<dbReference type="GeneID" id="36625690"/>
<gene>
    <name evidence="2" type="ORF">M431DRAFT_493471</name>
</gene>
<reference evidence="2 3" key="1">
    <citation type="submission" date="2016-07" db="EMBL/GenBank/DDBJ databases">
        <title>Multiple horizontal gene transfer events from other fungi enriched the ability of initially mycotrophic Trichoderma (Ascomycota) to feed on dead plant biomass.</title>
        <authorList>
            <consortium name="DOE Joint Genome Institute"/>
            <person name="Aerts A."/>
            <person name="Atanasova L."/>
            <person name="Chenthamara K."/>
            <person name="Zhang J."/>
            <person name="Grujic M."/>
            <person name="Henrissat B."/>
            <person name="Kuo A."/>
            <person name="Salamov A."/>
            <person name="Lipzen A."/>
            <person name="Labutti K."/>
            <person name="Barry K."/>
            <person name="Miao Y."/>
            <person name="Rahimi M.J."/>
            <person name="Shen Q."/>
            <person name="Grigoriev I.V."/>
            <person name="Kubicek C.P."/>
            <person name="Druzhinina I.S."/>
        </authorList>
    </citation>
    <scope>NUCLEOTIDE SEQUENCE [LARGE SCALE GENOMIC DNA]</scope>
    <source>
        <strain evidence="2 3">CBS 226.95</strain>
    </source>
</reference>
<proteinExistence type="predicted"/>
<dbReference type="AlphaFoldDB" id="A0A2T4AJ99"/>
<feature type="region of interest" description="Disordered" evidence="1">
    <location>
        <begin position="297"/>
        <end position="317"/>
    </location>
</feature>
<evidence type="ECO:0000256" key="1">
    <source>
        <dbReference type="SAM" id="MobiDB-lite"/>
    </source>
</evidence>
<keyword evidence="3" id="KW-1185">Reference proteome</keyword>
<dbReference type="EMBL" id="KZ679678">
    <property type="protein sequence ID" value="PTB56998.1"/>
    <property type="molecule type" value="Genomic_DNA"/>
</dbReference>
<dbReference type="Proteomes" id="UP000241690">
    <property type="component" value="Unassembled WGS sequence"/>
</dbReference>
<evidence type="ECO:0000313" key="3">
    <source>
        <dbReference type="Proteomes" id="UP000241690"/>
    </source>
</evidence>
<evidence type="ECO:0000313" key="2">
    <source>
        <dbReference type="EMBL" id="PTB56998.1"/>
    </source>
</evidence>
<protein>
    <submittedName>
        <fullName evidence="2">Uncharacterized protein</fullName>
    </submittedName>
</protein>